<sequence length="218" mass="23143">MMNLSVATEHSEVGDPDVINMDEFSALADLGVVGSNIEVGKVVNAAIGVEVGSVGATLGVDNCGIANSDATKKSVDWSVLFSGYTLDFYRPVKKDVRIYVQQPQYIIDLGAKQWENYFDVIVLKVDFAETVVSVVSDFVEGLANGGDVESLIVGVVNGSINVEFVGSDNDVVVVGVYDAIEVVVVVDNVVSVSAKDAGSATFLKEIEMDGTSNKFEVF</sequence>
<comment type="caution">
    <text evidence="1">The sequence shown here is derived from an EMBL/GenBank/DDBJ whole genome shotgun (WGS) entry which is preliminary data.</text>
</comment>
<dbReference type="EMBL" id="JBBPBN010000009">
    <property type="protein sequence ID" value="KAK9032098.1"/>
    <property type="molecule type" value="Genomic_DNA"/>
</dbReference>
<accession>A0ABR2T3P1</accession>
<name>A0ABR2T3P1_9ROSI</name>
<reference evidence="1 2" key="1">
    <citation type="journal article" date="2024" name="G3 (Bethesda)">
        <title>Genome assembly of Hibiscus sabdariffa L. provides insights into metabolisms of medicinal natural products.</title>
        <authorList>
            <person name="Kim T."/>
        </authorList>
    </citation>
    <scope>NUCLEOTIDE SEQUENCE [LARGE SCALE GENOMIC DNA]</scope>
    <source>
        <strain evidence="1">TK-2024</strain>
        <tissue evidence="1">Old leaves</tissue>
    </source>
</reference>
<evidence type="ECO:0000313" key="2">
    <source>
        <dbReference type="Proteomes" id="UP001396334"/>
    </source>
</evidence>
<proteinExistence type="predicted"/>
<organism evidence="1 2">
    <name type="scientific">Hibiscus sabdariffa</name>
    <name type="common">roselle</name>
    <dbReference type="NCBI Taxonomy" id="183260"/>
    <lineage>
        <taxon>Eukaryota</taxon>
        <taxon>Viridiplantae</taxon>
        <taxon>Streptophyta</taxon>
        <taxon>Embryophyta</taxon>
        <taxon>Tracheophyta</taxon>
        <taxon>Spermatophyta</taxon>
        <taxon>Magnoliopsida</taxon>
        <taxon>eudicotyledons</taxon>
        <taxon>Gunneridae</taxon>
        <taxon>Pentapetalae</taxon>
        <taxon>rosids</taxon>
        <taxon>malvids</taxon>
        <taxon>Malvales</taxon>
        <taxon>Malvaceae</taxon>
        <taxon>Malvoideae</taxon>
        <taxon>Hibiscus</taxon>
    </lineage>
</organism>
<gene>
    <name evidence="1" type="ORF">V6N11_056381</name>
</gene>
<evidence type="ECO:0000313" key="1">
    <source>
        <dbReference type="EMBL" id="KAK9032098.1"/>
    </source>
</evidence>
<protein>
    <submittedName>
        <fullName evidence="1">Uncharacterized protein</fullName>
    </submittedName>
</protein>
<keyword evidence="2" id="KW-1185">Reference proteome</keyword>
<dbReference type="Proteomes" id="UP001396334">
    <property type="component" value="Unassembled WGS sequence"/>
</dbReference>